<organism evidence="2 3">
    <name type="scientific">Geosporobacter subterraneus DSM 17957</name>
    <dbReference type="NCBI Taxonomy" id="1121919"/>
    <lineage>
        <taxon>Bacteria</taxon>
        <taxon>Bacillati</taxon>
        <taxon>Bacillota</taxon>
        <taxon>Clostridia</taxon>
        <taxon>Peptostreptococcales</taxon>
        <taxon>Thermotaleaceae</taxon>
        <taxon>Geosporobacter</taxon>
    </lineage>
</organism>
<dbReference type="AlphaFoldDB" id="A0A1M6PB44"/>
<dbReference type="OrthoDB" id="2146857at2"/>
<name>A0A1M6PB44_9FIRM</name>
<proteinExistence type="predicted"/>
<dbReference type="Gene3D" id="3.40.50.360">
    <property type="match status" value="1"/>
</dbReference>
<accession>A0A1M6PB44</accession>
<gene>
    <name evidence="2" type="ORF">SAMN02745975_03532</name>
</gene>
<protein>
    <submittedName>
        <fullName evidence="2">Menaquinone-dependent protoporphyrinogen oxidase</fullName>
    </submittedName>
</protein>
<dbReference type="EMBL" id="FQZV01000067">
    <property type="protein sequence ID" value="SHK05147.1"/>
    <property type="molecule type" value="Genomic_DNA"/>
</dbReference>
<feature type="domain" description="Flavodoxin" evidence="1">
    <location>
        <begin position="4"/>
        <end position="143"/>
    </location>
</feature>
<dbReference type="STRING" id="1121919.SAMN02745975_03532"/>
<dbReference type="GO" id="GO:0006783">
    <property type="term" value="P:heme biosynthetic process"/>
    <property type="evidence" value="ECO:0007669"/>
    <property type="project" value="TreeGrafter"/>
</dbReference>
<sequence length="160" mass="18381">MNTLILYGTKYGSAERCAAMLSEQLDGEVDVFDLKAVKEVDLSKYGRVIIGGSIYMGRIQKEVSEFCTNNTEVLKEKKLGFYICCMREGDIAEKQIYDSFPHELLTNSVAWDYFGGEFIFKKMGFMDRFIVKRVSKIDKDTSSISESKIKKFAKTMNNYY</sequence>
<reference evidence="3" key="1">
    <citation type="submission" date="2016-11" db="EMBL/GenBank/DDBJ databases">
        <authorList>
            <person name="Varghese N."/>
            <person name="Submissions S."/>
        </authorList>
    </citation>
    <scope>NUCLEOTIDE SEQUENCE [LARGE SCALE GENOMIC DNA]</scope>
    <source>
        <strain evidence="3">DSM 17957</strain>
    </source>
</reference>
<evidence type="ECO:0000259" key="1">
    <source>
        <dbReference type="Pfam" id="PF12724"/>
    </source>
</evidence>
<keyword evidence="3" id="KW-1185">Reference proteome</keyword>
<dbReference type="GO" id="GO:0070819">
    <property type="term" value="F:menaquinone-dependent protoporphyrinogen oxidase activity"/>
    <property type="evidence" value="ECO:0007669"/>
    <property type="project" value="TreeGrafter"/>
</dbReference>
<dbReference type="GO" id="GO:0010181">
    <property type="term" value="F:FMN binding"/>
    <property type="evidence" value="ECO:0007669"/>
    <property type="project" value="TreeGrafter"/>
</dbReference>
<dbReference type="SUPFAM" id="SSF52218">
    <property type="entry name" value="Flavoproteins"/>
    <property type="match status" value="1"/>
</dbReference>
<dbReference type="PANTHER" id="PTHR38030:SF2">
    <property type="entry name" value="PROTOPORPHYRINOGEN IX DEHYDROGENASE [QUINONE]"/>
    <property type="match status" value="1"/>
</dbReference>
<dbReference type="PANTHER" id="PTHR38030">
    <property type="entry name" value="PROTOPORPHYRINOGEN IX DEHYDROGENASE [MENAQUINONE]"/>
    <property type="match status" value="1"/>
</dbReference>
<evidence type="ECO:0000313" key="3">
    <source>
        <dbReference type="Proteomes" id="UP000184536"/>
    </source>
</evidence>
<evidence type="ECO:0000313" key="2">
    <source>
        <dbReference type="EMBL" id="SHK05147.1"/>
    </source>
</evidence>
<dbReference type="Pfam" id="PF12724">
    <property type="entry name" value="Flavodoxin_5"/>
    <property type="match status" value="1"/>
</dbReference>
<dbReference type="InterPro" id="IPR026816">
    <property type="entry name" value="Flavodoxin_dom"/>
</dbReference>
<dbReference type="InterPro" id="IPR052200">
    <property type="entry name" value="Protoporphyrinogen_IX_DH"/>
</dbReference>
<dbReference type="Proteomes" id="UP000184536">
    <property type="component" value="Unassembled WGS sequence"/>
</dbReference>
<dbReference type="InterPro" id="IPR029039">
    <property type="entry name" value="Flavoprotein-like_sf"/>
</dbReference>
<dbReference type="RefSeq" id="WP_110942514.1">
    <property type="nucleotide sequence ID" value="NZ_FQZV01000067.1"/>
</dbReference>